<dbReference type="Proteomes" id="UP000053958">
    <property type="component" value="Unassembled WGS sequence"/>
</dbReference>
<feature type="compositionally biased region" description="Basic and acidic residues" evidence="1">
    <location>
        <begin position="200"/>
        <end position="219"/>
    </location>
</feature>
<organism evidence="2 3">
    <name type="scientific">Rasamsonia emersonii (strain ATCC 16479 / CBS 393.64 / IMI 116815)</name>
    <dbReference type="NCBI Taxonomy" id="1408163"/>
    <lineage>
        <taxon>Eukaryota</taxon>
        <taxon>Fungi</taxon>
        <taxon>Dikarya</taxon>
        <taxon>Ascomycota</taxon>
        <taxon>Pezizomycotina</taxon>
        <taxon>Eurotiomycetes</taxon>
        <taxon>Eurotiomycetidae</taxon>
        <taxon>Eurotiales</taxon>
        <taxon>Trichocomaceae</taxon>
        <taxon>Rasamsonia</taxon>
    </lineage>
</organism>
<protein>
    <submittedName>
        <fullName evidence="2">Uncharacterized protein</fullName>
    </submittedName>
</protein>
<dbReference type="GeneID" id="25312635"/>
<feature type="compositionally biased region" description="Basic and acidic residues" evidence="1">
    <location>
        <begin position="172"/>
        <end position="183"/>
    </location>
</feature>
<dbReference type="AlphaFoldDB" id="A0A0F4Z6A6"/>
<keyword evidence="3" id="KW-1185">Reference proteome</keyword>
<sequence>MAAWLDELLAETEGEGVAVPTGRAVNGASVIWLVLNGEEGFGTWVVDEEREVEEVEVDVDEGVVVVVVVVDWLRGIGIPEGSEKRCAPVSQQPFLGGLSASGRLVSQQYSPGEHSKIASSPAAVLSGGLSVRFQETYWSLMDGLPYSGPSNSRSPGNTGHWRDTAILEGSRDCQLRESKENRSKLKHFRLDSSTSGPGQRKQESKGKERGRHGGREARGRQSIRRAQKGRNPRVKFWPHGAGRVTYGPAPSVRSTPPSYPVQVKQQHRNCAKDPLDTLGTQVGKIMGW</sequence>
<feature type="region of interest" description="Disordered" evidence="1">
    <location>
        <begin position="172"/>
        <end position="258"/>
    </location>
</feature>
<name>A0A0F4Z6A6_RASE3</name>
<evidence type="ECO:0000313" key="2">
    <source>
        <dbReference type="EMBL" id="KKA25403.1"/>
    </source>
</evidence>
<proteinExistence type="predicted"/>
<dbReference type="RefSeq" id="XP_013332015.1">
    <property type="nucleotide sequence ID" value="XM_013476561.1"/>
</dbReference>
<feature type="compositionally biased region" description="Basic residues" evidence="1">
    <location>
        <begin position="221"/>
        <end position="233"/>
    </location>
</feature>
<accession>A0A0F4Z6A6</accession>
<comment type="caution">
    <text evidence="2">The sequence shown here is derived from an EMBL/GenBank/DDBJ whole genome shotgun (WGS) entry which is preliminary data.</text>
</comment>
<gene>
    <name evidence="2" type="ORF">T310_0581</name>
</gene>
<evidence type="ECO:0000313" key="3">
    <source>
        <dbReference type="Proteomes" id="UP000053958"/>
    </source>
</evidence>
<reference evidence="2 3" key="1">
    <citation type="submission" date="2015-04" db="EMBL/GenBank/DDBJ databases">
        <authorList>
            <person name="Heijne W.H."/>
            <person name="Fedorova N.D."/>
            <person name="Nierman W.C."/>
            <person name="Vollebregt A.W."/>
            <person name="Zhao Z."/>
            <person name="Wu L."/>
            <person name="Kumar M."/>
            <person name="Stam H."/>
            <person name="van den Berg M.A."/>
            <person name="Pel H.J."/>
        </authorList>
    </citation>
    <scope>NUCLEOTIDE SEQUENCE [LARGE SCALE GENOMIC DNA]</scope>
    <source>
        <strain evidence="2 3">CBS 393.64</strain>
    </source>
</reference>
<dbReference type="EMBL" id="LASV01000023">
    <property type="protein sequence ID" value="KKA25403.1"/>
    <property type="molecule type" value="Genomic_DNA"/>
</dbReference>
<evidence type="ECO:0000256" key="1">
    <source>
        <dbReference type="SAM" id="MobiDB-lite"/>
    </source>
</evidence>